<comment type="caution">
    <text evidence="3">The sequence shown here is derived from an EMBL/GenBank/DDBJ whole genome shotgun (WGS) entry which is preliminary data.</text>
</comment>
<proteinExistence type="predicted"/>
<name>A0AAD8FDF3_BIOPF</name>
<keyword evidence="1" id="KW-1133">Transmembrane helix</keyword>
<reference evidence="3" key="2">
    <citation type="submission" date="2023-04" db="EMBL/GenBank/DDBJ databases">
        <authorList>
            <person name="Bu L."/>
            <person name="Lu L."/>
            <person name="Laidemitt M.R."/>
            <person name="Zhang S.M."/>
            <person name="Mutuku M."/>
            <person name="Mkoji G."/>
            <person name="Steinauer M."/>
            <person name="Loker E.S."/>
        </authorList>
    </citation>
    <scope>NUCLEOTIDE SEQUENCE</scope>
    <source>
        <strain evidence="3">KasaAsao</strain>
        <tissue evidence="3">Whole Snail</tissue>
    </source>
</reference>
<sequence>MACIKQLIKLAKLLLIAVQFTLSSASDLACDEVCFKGKYCKGIYCITCPNGTFISQESHFLTVCKKWTTMSGPNIIQITPGSESRDVEWGCETGYIKHDINAAEWDCIKAPTTITTTTLITSISTSISTTVKPTMATVLVGSSRELETKYVVTLVVCSAVIIVVIPVGIFLIFKYVRRRQTIAGRFSGVQYQSTSNTFEPSEALGNLFSKVKQVLSEDDFDRFIDHLDDPDGRINRQEDALNTWAIGYPNINHASVIRETLNTIDITFSLNHNVINASTVTDGLNKAYRLNNAFKNFCRDMCDHLGKDAETLATNLELNTQFDIQRATRDFQSAFADCMGKWAFKYPFHVNERVWKPLTIVETELIDLERTDIREMLPTLTHHVYEAMKDYNTQSHQNGATNIV</sequence>
<dbReference type="Gene3D" id="2.10.50.10">
    <property type="entry name" value="Tumor Necrosis Factor Receptor, subunit A, domain 2"/>
    <property type="match status" value="1"/>
</dbReference>
<accession>A0AAD8FDF3</accession>
<protein>
    <recommendedName>
        <fullName evidence="5">TNFR-Cys domain-containing protein</fullName>
    </recommendedName>
</protein>
<keyword evidence="2" id="KW-0732">Signal</keyword>
<evidence type="ECO:0000256" key="1">
    <source>
        <dbReference type="SAM" id="Phobius"/>
    </source>
</evidence>
<dbReference type="Proteomes" id="UP001233172">
    <property type="component" value="Unassembled WGS sequence"/>
</dbReference>
<keyword evidence="1" id="KW-0812">Transmembrane</keyword>
<feature type="chain" id="PRO_5042190281" description="TNFR-Cys domain-containing protein" evidence="2">
    <location>
        <begin position="26"/>
        <end position="404"/>
    </location>
</feature>
<dbReference type="EMBL" id="JASAOG010000042">
    <property type="protein sequence ID" value="KAK0059376.1"/>
    <property type="molecule type" value="Genomic_DNA"/>
</dbReference>
<reference evidence="3" key="1">
    <citation type="journal article" date="2023" name="PLoS Negl. Trop. Dis.">
        <title>A genome sequence for Biomphalaria pfeifferi, the major vector snail for the human-infecting parasite Schistosoma mansoni.</title>
        <authorList>
            <person name="Bu L."/>
            <person name="Lu L."/>
            <person name="Laidemitt M.R."/>
            <person name="Zhang S.M."/>
            <person name="Mutuku M."/>
            <person name="Mkoji G."/>
            <person name="Steinauer M."/>
            <person name="Loker E.S."/>
        </authorList>
    </citation>
    <scope>NUCLEOTIDE SEQUENCE</scope>
    <source>
        <strain evidence="3">KasaAsao</strain>
    </source>
</reference>
<feature type="transmembrane region" description="Helical" evidence="1">
    <location>
        <begin position="150"/>
        <end position="173"/>
    </location>
</feature>
<evidence type="ECO:0008006" key="5">
    <source>
        <dbReference type="Google" id="ProtNLM"/>
    </source>
</evidence>
<organism evidence="3 4">
    <name type="scientific">Biomphalaria pfeifferi</name>
    <name type="common">Bloodfluke planorb</name>
    <name type="synonym">Freshwater snail</name>
    <dbReference type="NCBI Taxonomy" id="112525"/>
    <lineage>
        <taxon>Eukaryota</taxon>
        <taxon>Metazoa</taxon>
        <taxon>Spiralia</taxon>
        <taxon>Lophotrochozoa</taxon>
        <taxon>Mollusca</taxon>
        <taxon>Gastropoda</taxon>
        <taxon>Heterobranchia</taxon>
        <taxon>Euthyneura</taxon>
        <taxon>Panpulmonata</taxon>
        <taxon>Hygrophila</taxon>
        <taxon>Lymnaeoidea</taxon>
        <taxon>Planorbidae</taxon>
        <taxon>Biomphalaria</taxon>
    </lineage>
</organism>
<evidence type="ECO:0000256" key="2">
    <source>
        <dbReference type="SAM" id="SignalP"/>
    </source>
</evidence>
<keyword evidence="1" id="KW-0472">Membrane</keyword>
<keyword evidence="4" id="KW-1185">Reference proteome</keyword>
<evidence type="ECO:0000313" key="3">
    <source>
        <dbReference type="EMBL" id="KAK0059376.1"/>
    </source>
</evidence>
<dbReference type="AlphaFoldDB" id="A0AAD8FDF3"/>
<feature type="signal peptide" evidence="2">
    <location>
        <begin position="1"/>
        <end position="25"/>
    </location>
</feature>
<gene>
    <name evidence="3" type="ORF">Bpfe_011145</name>
</gene>
<evidence type="ECO:0000313" key="4">
    <source>
        <dbReference type="Proteomes" id="UP001233172"/>
    </source>
</evidence>